<dbReference type="SMART" id="SM00481">
    <property type="entry name" value="POLIIIAc"/>
    <property type="match status" value="1"/>
</dbReference>
<dbReference type="GO" id="GO:0004534">
    <property type="term" value="F:5'-3' RNA exonuclease activity"/>
    <property type="evidence" value="ECO:0007669"/>
    <property type="project" value="TreeGrafter"/>
</dbReference>
<feature type="domain" description="Polymerase/histidinol phosphatase N-terminal" evidence="1">
    <location>
        <begin position="8"/>
        <end position="74"/>
    </location>
</feature>
<dbReference type="InterPro" id="IPR052018">
    <property type="entry name" value="PHP_domain"/>
</dbReference>
<protein>
    <submittedName>
        <fullName evidence="2">PHP domain-containing protein</fullName>
    </submittedName>
</protein>
<dbReference type="Pfam" id="PF02811">
    <property type="entry name" value="PHP"/>
    <property type="match status" value="1"/>
</dbReference>
<dbReference type="Proteomes" id="UP000886110">
    <property type="component" value="Unassembled WGS sequence"/>
</dbReference>
<reference evidence="2" key="1">
    <citation type="journal article" date="2020" name="mSystems">
        <title>Genome- and Community-Level Interaction Insights into Carbon Utilization and Element Cycling Functions of Hydrothermarchaeota in Hydrothermal Sediment.</title>
        <authorList>
            <person name="Zhou Z."/>
            <person name="Liu Y."/>
            <person name="Xu W."/>
            <person name="Pan J."/>
            <person name="Luo Z.H."/>
            <person name="Li M."/>
        </authorList>
    </citation>
    <scope>NUCLEOTIDE SEQUENCE [LARGE SCALE GENOMIC DNA]</scope>
    <source>
        <strain evidence="2">HyVt-74</strain>
    </source>
</reference>
<gene>
    <name evidence="2" type="ORF">ENL19_00630</name>
</gene>
<evidence type="ECO:0000313" key="2">
    <source>
        <dbReference type="EMBL" id="HHE04547.1"/>
    </source>
</evidence>
<dbReference type="InterPro" id="IPR016195">
    <property type="entry name" value="Pol/histidinol_Pase-like"/>
</dbReference>
<name>A0A7C5H5G9_UNCW3</name>
<dbReference type="CDD" id="cd07432">
    <property type="entry name" value="PHP_HisPPase"/>
    <property type="match status" value="1"/>
</dbReference>
<dbReference type="GO" id="GO:0035312">
    <property type="term" value="F:5'-3' DNA exonuclease activity"/>
    <property type="evidence" value="ECO:0007669"/>
    <property type="project" value="TreeGrafter"/>
</dbReference>
<evidence type="ECO:0000259" key="1">
    <source>
        <dbReference type="SMART" id="SM00481"/>
    </source>
</evidence>
<dbReference type="InterPro" id="IPR004013">
    <property type="entry name" value="PHP_dom"/>
</dbReference>
<dbReference type="InterPro" id="IPR003141">
    <property type="entry name" value="Pol/His_phosphatase_N"/>
</dbReference>
<dbReference type="PANTHER" id="PTHR42924:SF3">
    <property type="entry name" value="POLYMERASE_HISTIDINOL PHOSPHATASE N-TERMINAL DOMAIN-CONTAINING PROTEIN"/>
    <property type="match status" value="1"/>
</dbReference>
<proteinExistence type="predicted"/>
<dbReference type="EMBL" id="DRTB01000042">
    <property type="protein sequence ID" value="HHE04547.1"/>
    <property type="molecule type" value="Genomic_DNA"/>
</dbReference>
<dbReference type="SUPFAM" id="SSF89550">
    <property type="entry name" value="PHP domain-like"/>
    <property type="match status" value="1"/>
</dbReference>
<accession>A0A7C5H5G9</accession>
<dbReference type="PANTHER" id="PTHR42924">
    <property type="entry name" value="EXONUCLEASE"/>
    <property type="match status" value="1"/>
</dbReference>
<dbReference type="AlphaFoldDB" id="A0A7C5H5G9"/>
<comment type="caution">
    <text evidence="2">The sequence shown here is derived from an EMBL/GenBank/DDBJ whole genome shotgun (WGS) entry which is preliminary data.</text>
</comment>
<feature type="non-terminal residue" evidence="2">
    <location>
        <position position="107"/>
    </location>
</feature>
<organism evidence="2">
    <name type="scientific">candidate division WOR-3 bacterium</name>
    <dbReference type="NCBI Taxonomy" id="2052148"/>
    <lineage>
        <taxon>Bacteria</taxon>
        <taxon>Bacteria division WOR-3</taxon>
    </lineage>
</organism>
<sequence length="107" mass="12201">MNERYWHCDLHIHTQFSKDSLMEPNLILKTAVKRGINCLAITDHNEIEGAYRVKLYSKNYNIRVIVGEEIKTSEGEIIGYFLNKKVPQGLSPEETVAKIKKQGALVA</sequence>
<dbReference type="Gene3D" id="3.20.20.140">
    <property type="entry name" value="Metal-dependent hydrolases"/>
    <property type="match status" value="1"/>
</dbReference>